<dbReference type="PANTHER" id="PTHR24567">
    <property type="entry name" value="CRP FAMILY TRANSCRIPTIONAL REGULATORY PROTEIN"/>
    <property type="match status" value="1"/>
</dbReference>
<sequence length="217" mass="23650">MRTTFSEKHIEALRKSGFRKTWPKGTILIREGERAESVIFLEKGLVKTTAQAPNGYTSLLAIRGAGELIGEVSCLDGRRRSATVTAIQDVAGIAITAERFLTLLNSDSELSFAVMRTISTRLRHSDGQRVASGAHTAGIRVARVLLDLVLQYGEPASDWGADVLQVNVTQAELAGAAGTSRESVVRALRELTRRELVATGRKRIVVLNVRKLHAYVT</sequence>
<dbReference type="PROSITE" id="PS51063">
    <property type="entry name" value="HTH_CRP_2"/>
    <property type="match status" value="1"/>
</dbReference>
<proteinExistence type="predicted"/>
<name>A0ABY4L2Y0_THEAE</name>
<organism evidence="6 7">
    <name type="scientific">Thermobifida alba</name>
    <name type="common">Thermomonospora alba</name>
    <dbReference type="NCBI Taxonomy" id="53522"/>
    <lineage>
        <taxon>Bacteria</taxon>
        <taxon>Bacillati</taxon>
        <taxon>Actinomycetota</taxon>
        <taxon>Actinomycetes</taxon>
        <taxon>Streptosporangiales</taxon>
        <taxon>Nocardiopsidaceae</taxon>
        <taxon>Thermobifida</taxon>
    </lineage>
</organism>
<dbReference type="InterPro" id="IPR036388">
    <property type="entry name" value="WH-like_DNA-bd_sf"/>
</dbReference>
<evidence type="ECO:0000259" key="5">
    <source>
        <dbReference type="PROSITE" id="PS51063"/>
    </source>
</evidence>
<dbReference type="Gene3D" id="1.10.10.10">
    <property type="entry name" value="Winged helix-like DNA-binding domain superfamily/Winged helix DNA-binding domain"/>
    <property type="match status" value="1"/>
</dbReference>
<dbReference type="EMBL" id="CP051627">
    <property type="protein sequence ID" value="UPT21997.1"/>
    <property type="molecule type" value="Genomic_DNA"/>
</dbReference>
<dbReference type="Pfam" id="PF13545">
    <property type="entry name" value="HTH_Crp_2"/>
    <property type="match status" value="1"/>
</dbReference>
<dbReference type="InterPro" id="IPR036390">
    <property type="entry name" value="WH_DNA-bd_sf"/>
</dbReference>
<dbReference type="InterPro" id="IPR050397">
    <property type="entry name" value="Env_Response_Regulators"/>
</dbReference>
<keyword evidence="2" id="KW-0238">DNA-binding</keyword>
<dbReference type="SUPFAM" id="SSF46785">
    <property type="entry name" value="Winged helix' DNA-binding domain"/>
    <property type="match status" value="1"/>
</dbReference>
<dbReference type="SUPFAM" id="SSF51206">
    <property type="entry name" value="cAMP-binding domain-like"/>
    <property type="match status" value="1"/>
</dbReference>
<evidence type="ECO:0000256" key="3">
    <source>
        <dbReference type="ARBA" id="ARBA00023163"/>
    </source>
</evidence>
<dbReference type="Pfam" id="PF00027">
    <property type="entry name" value="cNMP_binding"/>
    <property type="match status" value="1"/>
</dbReference>
<dbReference type="SMART" id="SM00419">
    <property type="entry name" value="HTH_CRP"/>
    <property type="match status" value="1"/>
</dbReference>
<evidence type="ECO:0000259" key="4">
    <source>
        <dbReference type="PROSITE" id="PS50042"/>
    </source>
</evidence>
<dbReference type="PROSITE" id="PS00888">
    <property type="entry name" value="CNMP_BINDING_1"/>
    <property type="match status" value="1"/>
</dbReference>
<dbReference type="Gene3D" id="2.60.120.10">
    <property type="entry name" value="Jelly Rolls"/>
    <property type="match status" value="1"/>
</dbReference>
<feature type="domain" description="HTH crp-type" evidence="5">
    <location>
        <begin position="135"/>
        <end position="210"/>
    </location>
</feature>
<dbReference type="InterPro" id="IPR014710">
    <property type="entry name" value="RmlC-like_jellyroll"/>
</dbReference>
<reference evidence="6 7" key="1">
    <citation type="submission" date="2020-04" db="EMBL/GenBank/DDBJ databases">
        <title>Thermobifida alba genome sequencing and assembly.</title>
        <authorList>
            <person name="Luzics S."/>
            <person name="Horvath B."/>
            <person name="Nagy I."/>
            <person name="Toth A."/>
            <person name="Nagy I."/>
            <person name="Kukolya J."/>
        </authorList>
    </citation>
    <scope>NUCLEOTIDE SEQUENCE [LARGE SCALE GENOMIC DNA]</scope>
    <source>
        <strain evidence="6 7">DSM 43795</strain>
    </source>
</reference>
<dbReference type="InterPro" id="IPR000595">
    <property type="entry name" value="cNMP-bd_dom"/>
</dbReference>
<dbReference type="InterPro" id="IPR018490">
    <property type="entry name" value="cNMP-bd_dom_sf"/>
</dbReference>
<evidence type="ECO:0000256" key="1">
    <source>
        <dbReference type="ARBA" id="ARBA00023015"/>
    </source>
</evidence>
<dbReference type="Proteomes" id="UP000832041">
    <property type="component" value="Chromosome"/>
</dbReference>
<dbReference type="PANTHER" id="PTHR24567:SF74">
    <property type="entry name" value="HTH-TYPE TRANSCRIPTIONAL REGULATOR ARCR"/>
    <property type="match status" value="1"/>
</dbReference>
<evidence type="ECO:0000313" key="6">
    <source>
        <dbReference type="EMBL" id="UPT21997.1"/>
    </source>
</evidence>
<evidence type="ECO:0000313" key="7">
    <source>
        <dbReference type="Proteomes" id="UP000832041"/>
    </source>
</evidence>
<dbReference type="SMART" id="SM00100">
    <property type="entry name" value="cNMP"/>
    <property type="match status" value="1"/>
</dbReference>
<dbReference type="CDD" id="cd00038">
    <property type="entry name" value="CAP_ED"/>
    <property type="match status" value="1"/>
</dbReference>
<dbReference type="PROSITE" id="PS50042">
    <property type="entry name" value="CNMP_BINDING_3"/>
    <property type="match status" value="1"/>
</dbReference>
<keyword evidence="1" id="KW-0805">Transcription regulation</keyword>
<accession>A0ABY4L2Y0</accession>
<feature type="domain" description="Cyclic nucleotide-binding" evidence="4">
    <location>
        <begin position="1"/>
        <end position="110"/>
    </location>
</feature>
<evidence type="ECO:0000256" key="2">
    <source>
        <dbReference type="ARBA" id="ARBA00023125"/>
    </source>
</evidence>
<protein>
    <submittedName>
        <fullName evidence="6">Crp/Fnr family transcriptional regulator</fullName>
    </submittedName>
</protein>
<gene>
    <name evidence="6" type="ORF">FOF52_14330</name>
</gene>
<dbReference type="InterPro" id="IPR012318">
    <property type="entry name" value="HTH_CRP"/>
</dbReference>
<dbReference type="InterPro" id="IPR018488">
    <property type="entry name" value="cNMP-bd_CS"/>
</dbReference>
<keyword evidence="7" id="KW-1185">Reference proteome</keyword>
<keyword evidence="3" id="KW-0804">Transcription</keyword>